<dbReference type="OrthoDB" id="132546at2157"/>
<dbReference type="Pfam" id="PF00534">
    <property type="entry name" value="Glycos_transf_1"/>
    <property type="match status" value="1"/>
</dbReference>
<dbReference type="InterPro" id="IPR028098">
    <property type="entry name" value="Glyco_trans_4-like_N"/>
</dbReference>
<dbReference type="InterPro" id="IPR001296">
    <property type="entry name" value="Glyco_trans_1"/>
</dbReference>
<organism evidence="3 4">
    <name type="scientific">Halocalculus aciditolerans</name>
    <dbReference type="NCBI Taxonomy" id="1383812"/>
    <lineage>
        <taxon>Archaea</taxon>
        <taxon>Methanobacteriati</taxon>
        <taxon>Methanobacteriota</taxon>
        <taxon>Stenosarchaea group</taxon>
        <taxon>Halobacteria</taxon>
        <taxon>Halobacteriales</taxon>
        <taxon>Halobacteriaceae</taxon>
        <taxon>Halocalculus</taxon>
    </lineage>
</organism>
<dbReference type="Gene3D" id="3.40.50.2000">
    <property type="entry name" value="Glycogen Phosphorylase B"/>
    <property type="match status" value="2"/>
</dbReference>
<dbReference type="CDD" id="cd03801">
    <property type="entry name" value="GT4_PimA-like"/>
    <property type="match status" value="1"/>
</dbReference>
<dbReference type="Proteomes" id="UP000607197">
    <property type="component" value="Unassembled WGS sequence"/>
</dbReference>
<gene>
    <name evidence="3" type="ORF">GCM10009039_17180</name>
</gene>
<evidence type="ECO:0000259" key="1">
    <source>
        <dbReference type="Pfam" id="PF00534"/>
    </source>
</evidence>
<reference evidence="3" key="1">
    <citation type="journal article" date="2014" name="Int. J. Syst. Evol. Microbiol.">
        <title>Complete genome sequence of Corynebacterium casei LMG S-19264T (=DSM 44701T), isolated from a smear-ripened cheese.</title>
        <authorList>
            <consortium name="US DOE Joint Genome Institute (JGI-PGF)"/>
            <person name="Walter F."/>
            <person name="Albersmeier A."/>
            <person name="Kalinowski J."/>
            <person name="Ruckert C."/>
        </authorList>
    </citation>
    <scope>NUCLEOTIDE SEQUENCE</scope>
    <source>
        <strain evidence="3">JCM 19596</strain>
    </source>
</reference>
<dbReference type="PANTHER" id="PTHR45947">
    <property type="entry name" value="SULFOQUINOVOSYL TRANSFERASE SQD2"/>
    <property type="match status" value="1"/>
</dbReference>
<comment type="caution">
    <text evidence="3">The sequence shown here is derived from an EMBL/GenBank/DDBJ whole genome shotgun (WGS) entry which is preliminary data.</text>
</comment>
<reference evidence="3" key="2">
    <citation type="submission" date="2020-09" db="EMBL/GenBank/DDBJ databases">
        <authorList>
            <person name="Sun Q."/>
            <person name="Ohkuma M."/>
        </authorList>
    </citation>
    <scope>NUCLEOTIDE SEQUENCE</scope>
    <source>
        <strain evidence="3">JCM 19596</strain>
    </source>
</reference>
<dbReference type="GO" id="GO:0016757">
    <property type="term" value="F:glycosyltransferase activity"/>
    <property type="evidence" value="ECO:0007669"/>
    <property type="project" value="InterPro"/>
</dbReference>
<feature type="domain" description="Glycosyltransferase subfamily 4-like N-terminal" evidence="2">
    <location>
        <begin position="62"/>
        <end position="168"/>
    </location>
</feature>
<evidence type="ECO:0000259" key="2">
    <source>
        <dbReference type="Pfam" id="PF13439"/>
    </source>
</evidence>
<evidence type="ECO:0000313" key="4">
    <source>
        <dbReference type="Proteomes" id="UP000607197"/>
    </source>
</evidence>
<dbReference type="Pfam" id="PF13439">
    <property type="entry name" value="Glyco_transf_4"/>
    <property type="match status" value="1"/>
</dbReference>
<sequence length="368" mass="40473">MGTPRVCFVVNSVSETSVPASIAAAINEYTDATVDILSWFSAGEFTQDPSLKIRNINAPDSFTGISRASYARAKTILREYDLIQAHHNHSGSFAKIIGRRLGIPVISREGNTRDGFTREGRILNGLTNPLCEFVVCNSTAVRDSFKQWESVLLSSNSVRIIPNGIDEEQISNALANVENPLEGLALQSESIVVGTASSLTTQKGLDTLINAIALANTEADSPFELVVAGDGPLREELERLAREKEVENSVHLLGSLERAEVYQMMDNTDIYAMPSRWEGFANAAVEALGIGNACVFSDIAPFSEPYEQVALFHPVDDHESLATKLREFGENADLRREYAERGRNLVREKYTLPEIAARYEALYNRALS</sequence>
<accession>A0A830F3I1</accession>
<dbReference type="AlphaFoldDB" id="A0A830F3I1"/>
<dbReference type="EMBL" id="BMPG01000002">
    <property type="protein sequence ID" value="GGL59528.1"/>
    <property type="molecule type" value="Genomic_DNA"/>
</dbReference>
<feature type="domain" description="Glycosyl transferase family 1" evidence="1">
    <location>
        <begin position="185"/>
        <end position="344"/>
    </location>
</feature>
<dbReference type="InterPro" id="IPR050194">
    <property type="entry name" value="Glycosyltransferase_grp1"/>
</dbReference>
<keyword evidence="4" id="KW-1185">Reference proteome</keyword>
<dbReference type="RefSeq" id="WP_188977953.1">
    <property type="nucleotide sequence ID" value="NZ_BMPG01000002.1"/>
</dbReference>
<evidence type="ECO:0000313" key="3">
    <source>
        <dbReference type="EMBL" id="GGL59528.1"/>
    </source>
</evidence>
<evidence type="ECO:0008006" key="5">
    <source>
        <dbReference type="Google" id="ProtNLM"/>
    </source>
</evidence>
<protein>
    <recommendedName>
        <fullName evidence="5">Glycosyltransferase</fullName>
    </recommendedName>
</protein>
<name>A0A830F3I1_9EURY</name>
<dbReference type="PANTHER" id="PTHR45947:SF3">
    <property type="entry name" value="SULFOQUINOVOSYL TRANSFERASE SQD2"/>
    <property type="match status" value="1"/>
</dbReference>
<dbReference type="SUPFAM" id="SSF53756">
    <property type="entry name" value="UDP-Glycosyltransferase/glycogen phosphorylase"/>
    <property type="match status" value="1"/>
</dbReference>
<proteinExistence type="predicted"/>